<protein>
    <submittedName>
        <fullName evidence="13">CLUMA_CG016523, isoform A</fullName>
    </submittedName>
</protein>
<evidence type="ECO:0000256" key="3">
    <source>
        <dbReference type="ARBA" id="ARBA00022645"/>
    </source>
</evidence>
<keyword evidence="6 11" id="KW-0732">Signal</keyword>
<dbReference type="Pfam" id="PF00246">
    <property type="entry name" value="Peptidase_M14"/>
    <property type="match status" value="1"/>
</dbReference>
<dbReference type="FunFam" id="3.40.630.10:FF:000084">
    <property type="entry name" value="Carboxypeptidase B2"/>
    <property type="match status" value="1"/>
</dbReference>
<feature type="chain" id="PRO_5012227349" evidence="11">
    <location>
        <begin position="20"/>
        <end position="317"/>
    </location>
</feature>
<evidence type="ECO:0000256" key="4">
    <source>
        <dbReference type="ARBA" id="ARBA00022670"/>
    </source>
</evidence>
<keyword evidence="7" id="KW-0378">Hydrolase</keyword>
<evidence type="ECO:0000256" key="5">
    <source>
        <dbReference type="ARBA" id="ARBA00022723"/>
    </source>
</evidence>
<dbReference type="AlphaFoldDB" id="A0A1J1ITM0"/>
<keyword evidence="4" id="KW-0645">Protease</keyword>
<evidence type="ECO:0000256" key="11">
    <source>
        <dbReference type="SAM" id="SignalP"/>
    </source>
</evidence>
<dbReference type="Proteomes" id="UP000183832">
    <property type="component" value="Unassembled WGS sequence"/>
</dbReference>
<evidence type="ECO:0000259" key="12">
    <source>
        <dbReference type="PROSITE" id="PS52035"/>
    </source>
</evidence>
<comment type="cofactor">
    <cofactor evidence="1">
        <name>Zn(2+)</name>
        <dbReference type="ChEBI" id="CHEBI:29105"/>
    </cofactor>
</comment>
<dbReference type="GO" id="GO:0004181">
    <property type="term" value="F:metallocarboxypeptidase activity"/>
    <property type="evidence" value="ECO:0007669"/>
    <property type="project" value="InterPro"/>
</dbReference>
<dbReference type="PRINTS" id="PR00765">
    <property type="entry name" value="CRBOXYPTASEA"/>
</dbReference>
<evidence type="ECO:0000256" key="1">
    <source>
        <dbReference type="ARBA" id="ARBA00001947"/>
    </source>
</evidence>
<dbReference type="SMART" id="SM00631">
    <property type="entry name" value="Zn_pept"/>
    <property type="match status" value="1"/>
</dbReference>
<evidence type="ECO:0000256" key="8">
    <source>
        <dbReference type="ARBA" id="ARBA00022833"/>
    </source>
</evidence>
<name>A0A1J1ITM0_9DIPT</name>
<organism evidence="13 14">
    <name type="scientific">Clunio marinus</name>
    <dbReference type="NCBI Taxonomy" id="568069"/>
    <lineage>
        <taxon>Eukaryota</taxon>
        <taxon>Metazoa</taxon>
        <taxon>Ecdysozoa</taxon>
        <taxon>Arthropoda</taxon>
        <taxon>Hexapoda</taxon>
        <taxon>Insecta</taxon>
        <taxon>Pterygota</taxon>
        <taxon>Neoptera</taxon>
        <taxon>Endopterygota</taxon>
        <taxon>Diptera</taxon>
        <taxon>Nematocera</taxon>
        <taxon>Chironomoidea</taxon>
        <taxon>Chironomidae</taxon>
        <taxon>Clunio</taxon>
    </lineage>
</organism>
<dbReference type="Gene3D" id="3.40.630.10">
    <property type="entry name" value="Zn peptidases"/>
    <property type="match status" value="1"/>
</dbReference>
<dbReference type="CDD" id="cd06248">
    <property type="entry name" value="M14_CP_insect"/>
    <property type="match status" value="1"/>
</dbReference>
<keyword evidence="8" id="KW-0862">Zinc</keyword>
<keyword evidence="3" id="KW-0121">Carboxypeptidase</keyword>
<dbReference type="GO" id="GO:0006508">
    <property type="term" value="P:proteolysis"/>
    <property type="evidence" value="ECO:0007669"/>
    <property type="project" value="UniProtKB-KW"/>
</dbReference>
<dbReference type="PANTHER" id="PTHR11705">
    <property type="entry name" value="PROTEASE FAMILY M14 CARBOXYPEPTIDASE A,B"/>
    <property type="match status" value="1"/>
</dbReference>
<comment type="caution">
    <text evidence="10">Lacks conserved residue(s) required for the propagation of feature annotation.</text>
</comment>
<keyword evidence="14" id="KW-1185">Reference proteome</keyword>
<evidence type="ECO:0000256" key="6">
    <source>
        <dbReference type="ARBA" id="ARBA00022729"/>
    </source>
</evidence>
<feature type="signal peptide" evidence="11">
    <location>
        <begin position="1"/>
        <end position="19"/>
    </location>
</feature>
<dbReference type="GO" id="GO:0005615">
    <property type="term" value="C:extracellular space"/>
    <property type="evidence" value="ECO:0007669"/>
    <property type="project" value="TreeGrafter"/>
</dbReference>
<evidence type="ECO:0000256" key="2">
    <source>
        <dbReference type="ARBA" id="ARBA00005988"/>
    </source>
</evidence>
<evidence type="ECO:0000256" key="10">
    <source>
        <dbReference type="PROSITE-ProRule" id="PRU01379"/>
    </source>
</evidence>
<keyword evidence="9" id="KW-0482">Metalloprotease</keyword>
<sequence length="317" mass="34968">MNKVLAILVLSATLSLSAASTLTFNEFWSLADINEYMDELIQDFPALFSREQYGTTSEGRRVEAFVIRRGAPKPTIVVECGISPREWLSTMTAMYIIHELVEHDYEFDDILNAIDIVVVPVSNPDGYVFSHTTDRNWNKNRRAVSASCFGADINRNFQYQFLSTGDPCGENFSGPFFFSEAESQSIRDVLLAHQSRVIMFVSVRGGGQRIIIPYNYLGVPSTVNEARQRNVAGQVAAALNSANGRIYTVGVGGILNGVQSGTPIDFAYELRNIPMSFELRLPSGTGAPWVIPEAQLNALLREAFRGFVAFANAAVAM</sequence>
<keyword evidence="5" id="KW-0479">Metal-binding</keyword>
<dbReference type="InterPro" id="IPR000834">
    <property type="entry name" value="Peptidase_M14"/>
</dbReference>
<gene>
    <name evidence="13" type="primary">similar to Carboxypeptidase A2</name>
    <name evidence="13" type="ORF">CLUMA_CG016523</name>
</gene>
<comment type="similarity">
    <text evidence="2 10">Belongs to the peptidase M14 family.</text>
</comment>
<feature type="domain" description="Peptidase M14" evidence="12">
    <location>
        <begin position="26"/>
        <end position="314"/>
    </location>
</feature>
<dbReference type="EMBL" id="CVRI01000059">
    <property type="protein sequence ID" value="CRL03581.1"/>
    <property type="molecule type" value="Genomic_DNA"/>
</dbReference>
<dbReference type="PROSITE" id="PS52035">
    <property type="entry name" value="PEPTIDASE_M14"/>
    <property type="match status" value="1"/>
</dbReference>
<dbReference type="PANTHER" id="PTHR11705:SF140">
    <property type="entry name" value="FI02848P-RELATED"/>
    <property type="match status" value="1"/>
</dbReference>
<dbReference type="STRING" id="568069.A0A1J1ITM0"/>
<dbReference type="SUPFAM" id="SSF53187">
    <property type="entry name" value="Zn-dependent exopeptidases"/>
    <property type="match status" value="1"/>
</dbReference>
<evidence type="ECO:0000256" key="9">
    <source>
        <dbReference type="ARBA" id="ARBA00023049"/>
    </source>
</evidence>
<accession>A0A1J1ITM0</accession>
<dbReference type="OrthoDB" id="3626597at2759"/>
<evidence type="ECO:0000313" key="14">
    <source>
        <dbReference type="Proteomes" id="UP000183832"/>
    </source>
</evidence>
<dbReference type="GO" id="GO:0008270">
    <property type="term" value="F:zinc ion binding"/>
    <property type="evidence" value="ECO:0007669"/>
    <property type="project" value="InterPro"/>
</dbReference>
<reference evidence="13 14" key="1">
    <citation type="submission" date="2015-04" db="EMBL/GenBank/DDBJ databases">
        <authorList>
            <person name="Syromyatnikov M.Y."/>
            <person name="Popov V.N."/>
        </authorList>
    </citation>
    <scope>NUCLEOTIDE SEQUENCE [LARGE SCALE GENOMIC DNA]</scope>
</reference>
<proteinExistence type="inferred from homology"/>
<evidence type="ECO:0000313" key="13">
    <source>
        <dbReference type="EMBL" id="CRL03581.1"/>
    </source>
</evidence>
<evidence type="ECO:0000256" key="7">
    <source>
        <dbReference type="ARBA" id="ARBA00022801"/>
    </source>
</evidence>